<dbReference type="PANTHER" id="PTHR47221">
    <property type="entry name" value="FIBRINOGEN ALPHA CHAIN"/>
    <property type="match status" value="1"/>
</dbReference>
<evidence type="ECO:0000256" key="5">
    <source>
        <dbReference type="ARBA" id="ARBA00023054"/>
    </source>
</evidence>
<dbReference type="InterPro" id="IPR002181">
    <property type="entry name" value="Fibrinogen_a/b/g_C_dom"/>
</dbReference>
<keyword evidence="3" id="KW-0037">Angiogenesis</keyword>
<evidence type="ECO:0000256" key="8">
    <source>
        <dbReference type="SAM" id="Coils"/>
    </source>
</evidence>
<dbReference type="InterPro" id="IPR036056">
    <property type="entry name" value="Fibrinogen-like_C"/>
</dbReference>
<proteinExistence type="predicted"/>
<evidence type="ECO:0000313" key="10">
    <source>
        <dbReference type="Proteomes" id="UP000515203"/>
    </source>
</evidence>
<dbReference type="SMART" id="SM00186">
    <property type="entry name" value="FBG"/>
    <property type="match status" value="1"/>
</dbReference>
<dbReference type="Gene3D" id="4.10.530.10">
    <property type="entry name" value="Gamma-fibrinogen Carboxyl Terminal Fragment, domain 2"/>
    <property type="match status" value="1"/>
</dbReference>
<keyword evidence="7" id="KW-0325">Glycoprotein</keyword>
<feature type="coiled-coil region" evidence="8">
    <location>
        <begin position="148"/>
        <end position="251"/>
    </location>
</feature>
<dbReference type="InterPro" id="IPR020837">
    <property type="entry name" value="Fibrinogen_CS"/>
</dbReference>
<dbReference type="Gene3D" id="3.90.215.10">
    <property type="entry name" value="Gamma Fibrinogen, chain A, domain 1"/>
    <property type="match status" value="1"/>
</dbReference>
<evidence type="ECO:0000259" key="9">
    <source>
        <dbReference type="PROSITE" id="PS51406"/>
    </source>
</evidence>
<dbReference type="PROSITE" id="PS51406">
    <property type="entry name" value="FIBRINOGEN_C_2"/>
    <property type="match status" value="1"/>
</dbReference>
<keyword evidence="2" id="KW-0964">Secreted</keyword>
<evidence type="ECO:0000256" key="2">
    <source>
        <dbReference type="ARBA" id="ARBA00022525"/>
    </source>
</evidence>
<dbReference type="GO" id="GO:0007596">
    <property type="term" value="P:blood coagulation"/>
    <property type="evidence" value="ECO:0007669"/>
    <property type="project" value="InterPro"/>
</dbReference>
<evidence type="ECO:0000313" key="11">
    <source>
        <dbReference type="RefSeq" id="XP_004631009.1"/>
    </source>
</evidence>
<dbReference type="InterPro" id="IPR037579">
    <property type="entry name" value="FIB_ANG-like"/>
</dbReference>
<dbReference type="AlphaFoldDB" id="A0A6P3F7D0"/>
<dbReference type="SUPFAM" id="SSF56496">
    <property type="entry name" value="Fibrinogen C-terminal domain-like"/>
    <property type="match status" value="1"/>
</dbReference>
<dbReference type="InParanoid" id="A0A6P3F7D0"/>
<sequence length="476" mass="54948">MTAAQKKGQQAGSSMVAYQFKRGQCSYTFRVPHLQCCSPKSTTLGASNSTQQEDSFMMQMRLLFDRQTEKLENALRNSTQRLEQLKEYIRTTLGSELQQAQKNIVQNHTTSILQLGTSLLKEIKAQTLKLMDTQAQVRNPMSHTEHRVLEALQTTDKLEKQLEEQRVRLKQLHSSNSDLETRLHTLETDQEAQLVELDDMRQLREELGQQLESLSHISQDLKALNSSRSILYQQQEQLKQSLQLLKRLIEQSPDANVLKFQDCEAVRRFGFHNDGVYTIFLPFLKQFKRVFCVMDPSGGAWTVIQHRENGKVNFDRNWEDYKQGFGDPAGEHWLGNEAVYQLTSSTNYSLRVEMEDGDGSKFYANFEHFKLYSEKQYYRIFLDKDSGVSSRNGLLILKNNKFSTRDADHDNCGCNCSEIMSGGWWFDACGMSNLNGIYYQAGQHRRKIDGIRWDHASSDSVSSLRTSRMMMRPLHN</sequence>
<feature type="domain" description="Fibrinogen C-terminal" evidence="9">
    <location>
        <begin position="254"/>
        <end position="475"/>
    </location>
</feature>
<accession>A0A6P3F7D0</accession>
<protein>
    <submittedName>
        <fullName evidence="11">Angiopoietin-4-like</fullName>
    </submittedName>
</protein>
<dbReference type="GO" id="GO:0001525">
    <property type="term" value="P:angiogenesis"/>
    <property type="evidence" value="ECO:0007669"/>
    <property type="project" value="UniProtKB-KW"/>
</dbReference>
<name>A0A6P3F7D0_OCTDE</name>
<dbReference type="Pfam" id="PF25443">
    <property type="entry name" value="ANG-1"/>
    <property type="match status" value="1"/>
</dbReference>
<dbReference type="RefSeq" id="XP_004631009.1">
    <property type="nucleotide sequence ID" value="XM_004630952.1"/>
</dbReference>
<reference evidence="11" key="1">
    <citation type="submission" date="2025-08" db="UniProtKB">
        <authorList>
            <consortium name="RefSeq"/>
        </authorList>
    </citation>
    <scope>IDENTIFICATION</scope>
</reference>
<keyword evidence="10" id="KW-1185">Reference proteome</keyword>
<organism evidence="10 11">
    <name type="scientific">Octodon degus</name>
    <name type="common">Degu</name>
    <name type="synonym">Sciurus degus</name>
    <dbReference type="NCBI Taxonomy" id="10160"/>
    <lineage>
        <taxon>Eukaryota</taxon>
        <taxon>Metazoa</taxon>
        <taxon>Chordata</taxon>
        <taxon>Craniata</taxon>
        <taxon>Vertebrata</taxon>
        <taxon>Euteleostomi</taxon>
        <taxon>Mammalia</taxon>
        <taxon>Eutheria</taxon>
        <taxon>Euarchontoglires</taxon>
        <taxon>Glires</taxon>
        <taxon>Rodentia</taxon>
        <taxon>Hystricomorpha</taxon>
        <taxon>Octodontidae</taxon>
        <taxon>Octodon</taxon>
    </lineage>
</organism>
<keyword evidence="6" id="KW-1015">Disulfide bond</keyword>
<dbReference type="Pfam" id="PF00147">
    <property type="entry name" value="Fibrinogen_C"/>
    <property type="match status" value="1"/>
</dbReference>
<dbReference type="InterPro" id="IPR014716">
    <property type="entry name" value="Fibrinogen_a/b/g_C_1"/>
</dbReference>
<dbReference type="PANTHER" id="PTHR47221:SF6">
    <property type="entry name" value="FIBRINOGEN ALPHA CHAIN"/>
    <property type="match status" value="1"/>
</dbReference>
<evidence type="ECO:0000256" key="6">
    <source>
        <dbReference type="ARBA" id="ARBA00023157"/>
    </source>
</evidence>
<evidence type="ECO:0000256" key="4">
    <source>
        <dbReference type="ARBA" id="ARBA00022729"/>
    </source>
</evidence>
<evidence type="ECO:0000256" key="7">
    <source>
        <dbReference type="ARBA" id="ARBA00023180"/>
    </source>
</evidence>
<evidence type="ECO:0000256" key="1">
    <source>
        <dbReference type="ARBA" id="ARBA00004613"/>
    </source>
</evidence>
<dbReference type="GO" id="GO:0005576">
    <property type="term" value="C:extracellular region"/>
    <property type="evidence" value="ECO:0007669"/>
    <property type="project" value="UniProtKB-SubCell"/>
</dbReference>
<comment type="subcellular location">
    <subcellularLocation>
        <location evidence="1">Secreted</location>
    </subcellularLocation>
</comment>
<dbReference type="PROSITE" id="PS00514">
    <property type="entry name" value="FIBRINOGEN_C_1"/>
    <property type="match status" value="1"/>
</dbReference>
<gene>
    <name evidence="11" type="primary">LOC101583632</name>
</gene>
<dbReference type="OrthoDB" id="7972392at2759"/>
<dbReference type="CDD" id="cd00087">
    <property type="entry name" value="FReD"/>
    <property type="match status" value="1"/>
</dbReference>
<keyword evidence="5 8" id="KW-0175">Coiled coil</keyword>
<dbReference type="InterPro" id="IPR057439">
    <property type="entry name" value="ANG-1/2/4"/>
</dbReference>
<dbReference type="Proteomes" id="UP000515203">
    <property type="component" value="Unplaced"/>
</dbReference>
<evidence type="ECO:0000256" key="3">
    <source>
        <dbReference type="ARBA" id="ARBA00022657"/>
    </source>
</evidence>
<dbReference type="GeneID" id="101583632"/>
<keyword evidence="4" id="KW-0732">Signal</keyword>